<feature type="transmembrane region" description="Helical" evidence="5">
    <location>
        <begin position="89"/>
        <end position="108"/>
    </location>
</feature>
<accession>A0ABP5ZZE4</accession>
<keyword evidence="8" id="KW-1185">Reference proteome</keyword>
<protein>
    <recommendedName>
        <fullName evidence="6">DUF202 domain-containing protein</fullName>
    </recommendedName>
</protein>
<feature type="transmembrane region" description="Helical" evidence="5">
    <location>
        <begin position="21"/>
        <end position="40"/>
    </location>
</feature>
<dbReference type="Pfam" id="PF02656">
    <property type="entry name" value="DUF202"/>
    <property type="match status" value="1"/>
</dbReference>
<keyword evidence="4 5" id="KW-0472">Membrane</keyword>
<comment type="subcellular location">
    <subcellularLocation>
        <location evidence="1">Endomembrane system</location>
        <topology evidence="1">Multi-pass membrane protein</topology>
    </subcellularLocation>
</comment>
<evidence type="ECO:0000256" key="4">
    <source>
        <dbReference type="ARBA" id="ARBA00023136"/>
    </source>
</evidence>
<keyword evidence="3 5" id="KW-1133">Transmembrane helix</keyword>
<feature type="transmembrane region" description="Helical" evidence="5">
    <location>
        <begin position="52"/>
        <end position="68"/>
    </location>
</feature>
<proteinExistence type="predicted"/>
<evidence type="ECO:0000256" key="3">
    <source>
        <dbReference type="ARBA" id="ARBA00022989"/>
    </source>
</evidence>
<dbReference type="Proteomes" id="UP001501358">
    <property type="component" value="Unassembled WGS sequence"/>
</dbReference>
<feature type="domain" description="DUF202" evidence="6">
    <location>
        <begin position="15"/>
        <end position="72"/>
    </location>
</feature>
<keyword evidence="2 5" id="KW-0812">Transmembrane</keyword>
<evidence type="ECO:0000256" key="1">
    <source>
        <dbReference type="ARBA" id="ARBA00004127"/>
    </source>
</evidence>
<organism evidence="7 8">
    <name type="scientific">Streptomyces thermolineatus</name>
    <dbReference type="NCBI Taxonomy" id="44033"/>
    <lineage>
        <taxon>Bacteria</taxon>
        <taxon>Bacillati</taxon>
        <taxon>Actinomycetota</taxon>
        <taxon>Actinomycetes</taxon>
        <taxon>Kitasatosporales</taxon>
        <taxon>Streptomycetaceae</taxon>
        <taxon>Streptomyces</taxon>
    </lineage>
</organism>
<dbReference type="InterPro" id="IPR003807">
    <property type="entry name" value="DUF202"/>
</dbReference>
<name>A0ABP5ZZE4_9ACTN</name>
<reference evidence="8" key="1">
    <citation type="journal article" date="2019" name="Int. J. Syst. Evol. Microbiol.">
        <title>The Global Catalogue of Microorganisms (GCM) 10K type strain sequencing project: providing services to taxonomists for standard genome sequencing and annotation.</title>
        <authorList>
            <consortium name="The Broad Institute Genomics Platform"/>
            <consortium name="The Broad Institute Genome Sequencing Center for Infectious Disease"/>
            <person name="Wu L."/>
            <person name="Ma J."/>
        </authorList>
    </citation>
    <scope>NUCLEOTIDE SEQUENCE [LARGE SCALE GENOMIC DNA]</scope>
    <source>
        <strain evidence="8">JCM 6307</strain>
    </source>
</reference>
<evidence type="ECO:0000256" key="5">
    <source>
        <dbReference type="SAM" id="Phobius"/>
    </source>
</evidence>
<evidence type="ECO:0000313" key="8">
    <source>
        <dbReference type="Proteomes" id="UP001501358"/>
    </source>
</evidence>
<sequence length="109" mass="11443">MSSGAGPEERDPARQPERTHLAWRRTVLSCGVVALLAVRQALAGERPVPEEVAVIAAVALVWTVFFAVTQRRVREVAPARPAAMSPRTAAAVTVCTVALAAVGAVTALF</sequence>
<dbReference type="EMBL" id="BAAATA010000043">
    <property type="protein sequence ID" value="GAA2507724.1"/>
    <property type="molecule type" value="Genomic_DNA"/>
</dbReference>
<evidence type="ECO:0000259" key="6">
    <source>
        <dbReference type="Pfam" id="PF02656"/>
    </source>
</evidence>
<gene>
    <name evidence="7" type="ORF">GCM10010406_50360</name>
</gene>
<comment type="caution">
    <text evidence="7">The sequence shown here is derived from an EMBL/GenBank/DDBJ whole genome shotgun (WGS) entry which is preliminary data.</text>
</comment>
<evidence type="ECO:0000313" key="7">
    <source>
        <dbReference type="EMBL" id="GAA2507724.1"/>
    </source>
</evidence>
<dbReference type="RefSeq" id="WP_344385645.1">
    <property type="nucleotide sequence ID" value="NZ_BAAATA010000043.1"/>
</dbReference>
<evidence type="ECO:0000256" key="2">
    <source>
        <dbReference type="ARBA" id="ARBA00022692"/>
    </source>
</evidence>